<sequence length="498" mass="56868">MNHLPTELLVEIFALSCDIGSPPGFTKIKPAVAYNAVEEPHPTSCSTNLVLSLHQCPILAISQVCRDWRDVSLASPQLWSRIEIREELKSATGRRVDVLERLLELLLPRSGKLPLDIVLEFTEFSNDNHEFQSPSMEIQSARLFYPLFPLLCNETYRWRTVHFCMHRHITVSFGTNTLWPRELEVPKLEYLHIHSLGDWDHAGWTSRSFGIDISSAPLLHTLIFTGYSFRGSSLIPLSSLRLLQFHGGERSLAGPSTHLIIREDAAYEHLHPQIDESPCLARVFDLRRSSFWLGQVFRAFEMPNLVELAVELEKGEIHSLNLHCEDLIALLRQSSAGSITHFMLARFFLTDAILLEIIKELPALTHLAIGERFSDNTFEEAVPSIDDDYPDIDESVEFPLTTSFFRGLPERLKEVHFAFHAGIGVEDIPSFLDILQVMSEYGHLQYAWLIVPKFTSDLDNAHIMERVNQSSLRCRLDWTDIDIERNKECCGIGKWIIT</sequence>
<protein>
    <recommendedName>
        <fullName evidence="3">F-box domain-containing protein</fullName>
    </recommendedName>
</protein>
<evidence type="ECO:0000313" key="2">
    <source>
        <dbReference type="Proteomes" id="UP001498398"/>
    </source>
</evidence>
<name>A0ABR1J8L8_9AGAR</name>
<comment type="caution">
    <text evidence="1">The sequence shown here is derived from an EMBL/GenBank/DDBJ whole genome shotgun (WGS) entry which is preliminary data.</text>
</comment>
<evidence type="ECO:0008006" key="3">
    <source>
        <dbReference type="Google" id="ProtNLM"/>
    </source>
</evidence>
<organism evidence="1 2">
    <name type="scientific">Marasmiellus scandens</name>
    <dbReference type="NCBI Taxonomy" id="2682957"/>
    <lineage>
        <taxon>Eukaryota</taxon>
        <taxon>Fungi</taxon>
        <taxon>Dikarya</taxon>
        <taxon>Basidiomycota</taxon>
        <taxon>Agaricomycotina</taxon>
        <taxon>Agaricomycetes</taxon>
        <taxon>Agaricomycetidae</taxon>
        <taxon>Agaricales</taxon>
        <taxon>Marasmiineae</taxon>
        <taxon>Omphalotaceae</taxon>
        <taxon>Marasmiellus</taxon>
    </lineage>
</organism>
<dbReference type="Proteomes" id="UP001498398">
    <property type="component" value="Unassembled WGS sequence"/>
</dbReference>
<proteinExistence type="predicted"/>
<keyword evidence="2" id="KW-1185">Reference proteome</keyword>
<reference evidence="1 2" key="1">
    <citation type="submission" date="2024-01" db="EMBL/GenBank/DDBJ databases">
        <title>A draft genome for the cacao thread blight pathogen Marasmiellus scandens.</title>
        <authorList>
            <person name="Baruah I.K."/>
            <person name="Leung J."/>
            <person name="Bukari Y."/>
            <person name="Amoako-Attah I."/>
            <person name="Meinhardt L.W."/>
            <person name="Bailey B.A."/>
            <person name="Cohen S.P."/>
        </authorList>
    </citation>
    <scope>NUCLEOTIDE SEQUENCE [LARGE SCALE GENOMIC DNA]</scope>
    <source>
        <strain evidence="1 2">GH-19</strain>
    </source>
</reference>
<dbReference type="EMBL" id="JBANRG010000025">
    <property type="protein sequence ID" value="KAK7454043.1"/>
    <property type="molecule type" value="Genomic_DNA"/>
</dbReference>
<evidence type="ECO:0000313" key="1">
    <source>
        <dbReference type="EMBL" id="KAK7454043.1"/>
    </source>
</evidence>
<accession>A0ABR1J8L8</accession>
<gene>
    <name evidence="1" type="ORF">VKT23_011555</name>
</gene>